<dbReference type="AlphaFoldDB" id="A0A6A6E258"/>
<dbReference type="InterPro" id="IPR002110">
    <property type="entry name" value="Ankyrin_rpt"/>
</dbReference>
<dbReference type="Pfam" id="PF13637">
    <property type="entry name" value="Ank_4"/>
    <property type="match status" value="1"/>
</dbReference>
<evidence type="ECO:0000313" key="1">
    <source>
        <dbReference type="EMBL" id="KAF2186011.1"/>
    </source>
</evidence>
<name>A0A6A6E258_9PEZI</name>
<protein>
    <submittedName>
        <fullName evidence="1">Uncharacterized protein</fullName>
    </submittedName>
</protein>
<organism evidence="1 2">
    <name type="scientific">Zopfia rhizophila CBS 207.26</name>
    <dbReference type="NCBI Taxonomy" id="1314779"/>
    <lineage>
        <taxon>Eukaryota</taxon>
        <taxon>Fungi</taxon>
        <taxon>Dikarya</taxon>
        <taxon>Ascomycota</taxon>
        <taxon>Pezizomycotina</taxon>
        <taxon>Dothideomycetes</taxon>
        <taxon>Dothideomycetes incertae sedis</taxon>
        <taxon>Zopfiaceae</taxon>
        <taxon>Zopfia</taxon>
    </lineage>
</organism>
<dbReference type="InterPro" id="IPR036770">
    <property type="entry name" value="Ankyrin_rpt-contain_sf"/>
</dbReference>
<reference evidence="1" key="1">
    <citation type="journal article" date="2020" name="Stud. Mycol.">
        <title>101 Dothideomycetes genomes: a test case for predicting lifestyles and emergence of pathogens.</title>
        <authorList>
            <person name="Haridas S."/>
            <person name="Albert R."/>
            <person name="Binder M."/>
            <person name="Bloem J."/>
            <person name="Labutti K."/>
            <person name="Salamov A."/>
            <person name="Andreopoulos B."/>
            <person name="Baker S."/>
            <person name="Barry K."/>
            <person name="Bills G."/>
            <person name="Bluhm B."/>
            <person name="Cannon C."/>
            <person name="Castanera R."/>
            <person name="Culley D."/>
            <person name="Daum C."/>
            <person name="Ezra D."/>
            <person name="Gonzalez J."/>
            <person name="Henrissat B."/>
            <person name="Kuo A."/>
            <person name="Liang C."/>
            <person name="Lipzen A."/>
            <person name="Lutzoni F."/>
            <person name="Magnuson J."/>
            <person name="Mondo S."/>
            <person name="Nolan M."/>
            <person name="Ohm R."/>
            <person name="Pangilinan J."/>
            <person name="Park H.-J."/>
            <person name="Ramirez L."/>
            <person name="Alfaro M."/>
            <person name="Sun H."/>
            <person name="Tritt A."/>
            <person name="Yoshinaga Y."/>
            <person name="Zwiers L.-H."/>
            <person name="Turgeon B."/>
            <person name="Goodwin S."/>
            <person name="Spatafora J."/>
            <person name="Crous P."/>
            <person name="Grigoriev I."/>
        </authorList>
    </citation>
    <scope>NUCLEOTIDE SEQUENCE</scope>
    <source>
        <strain evidence="1">CBS 207.26</strain>
    </source>
</reference>
<dbReference type="Proteomes" id="UP000800200">
    <property type="component" value="Unassembled WGS sequence"/>
</dbReference>
<dbReference type="Gene3D" id="1.25.40.20">
    <property type="entry name" value="Ankyrin repeat-containing domain"/>
    <property type="match status" value="1"/>
</dbReference>
<dbReference type="EMBL" id="ML994631">
    <property type="protein sequence ID" value="KAF2186011.1"/>
    <property type="molecule type" value="Genomic_DNA"/>
</dbReference>
<gene>
    <name evidence="1" type="ORF">K469DRAFT_573971</name>
</gene>
<dbReference type="OrthoDB" id="341259at2759"/>
<accession>A0A6A6E258</accession>
<feature type="non-terminal residue" evidence="1">
    <location>
        <position position="1"/>
    </location>
</feature>
<dbReference type="SUPFAM" id="SSF48403">
    <property type="entry name" value="Ankyrin repeat"/>
    <property type="match status" value="1"/>
</dbReference>
<keyword evidence="2" id="KW-1185">Reference proteome</keyword>
<sequence length="53" mass="5693">AAMNGHEALAKLLVERDDVEADSKDNDGRTPLSWATLIGNEAVAKLLQFSIPT</sequence>
<proteinExistence type="predicted"/>
<evidence type="ECO:0000313" key="2">
    <source>
        <dbReference type="Proteomes" id="UP000800200"/>
    </source>
</evidence>